<feature type="domain" description="Hemerythrin-like" evidence="1">
    <location>
        <begin position="9"/>
        <end position="135"/>
    </location>
</feature>
<evidence type="ECO:0000313" key="2">
    <source>
        <dbReference type="EMBL" id="MBZ0158508.1"/>
    </source>
</evidence>
<organism evidence="2 3">
    <name type="scientific">Candidatus Nitrobium versatile</name>
    <dbReference type="NCBI Taxonomy" id="2884831"/>
    <lineage>
        <taxon>Bacteria</taxon>
        <taxon>Pseudomonadati</taxon>
        <taxon>Nitrospirota</taxon>
        <taxon>Nitrospiria</taxon>
        <taxon>Nitrospirales</taxon>
        <taxon>Nitrospiraceae</taxon>
        <taxon>Candidatus Nitrobium</taxon>
    </lineage>
</organism>
<comment type="caution">
    <text evidence="2">The sequence shown here is derived from an EMBL/GenBank/DDBJ whole genome shotgun (WGS) entry which is preliminary data.</text>
</comment>
<dbReference type="Proteomes" id="UP000705867">
    <property type="component" value="Unassembled WGS sequence"/>
</dbReference>
<evidence type="ECO:0000313" key="3">
    <source>
        <dbReference type="Proteomes" id="UP000705867"/>
    </source>
</evidence>
<proteinExistence type="predicted"/>
<accession>A0A953M3W8</accession>
<reference evidence="2" key="1">
    <citation type="journal article" date="2021" name="bioRxiv">
        <title>Unraveling nitrogen, sulfur and carbon metabolic pathways and microbial community transcriptional responses to substrate deprivation and toxicity stresses in a bioreactor mimicking anoxic brackish coastal sediment conditions.</title>
        <authorList>
            <person name="Martins P.D."/>
            <person name="Echeveste M.J."/>
            <person name="Arshad A."/>
            <person name="Kurth J."/>
            <person name="Ouboter H."/>
            <person name="Jetten M.S.M."/>
            <person name="Welte C.U."/>
        </authorList>
    </citation>
    <scope>NUCLEOTIDE SEQUENCE</scope>
    <source>
        <strain evidence="2">MAG_39</strain>
    </source>
</reference>
<name>A0A953M3W8_9BACT</name>
<gene>
    <name evidence="2" type="ORF">K8I29_20115</name>
</gene>
<dbReference type="InterPro" id="IPR012312">
    <property type="entry name" value="Hemerythrin-like"/>
</dbReference>
<protein>
    <submittedName>
        <fullName evidence="2">Hemerythrin domain-containing protein</fullName>
    </submittedName>
</protein>
<dbReference type="AlphaFoldDB" id="A0A953M3W8"/>
<dbReference type="EMBL" id="JAIOIV010000157">
    <property type="protein sequence ID" value="MBZ0158508.1"/>
    <property type="molecule type" value="Genomic_DNA"/>
</dbReference>
<reference evidence="2" key="2">
    <citation type="submission" date="2021-08" db="EMBL/GenBank/DDBJ databases">
        <authorList>
            <person name="Dalcin Martins P."/>
        </authorList>
    </citation>
    <scope>NUCLEOTIDE SEQUENCE</scope>
    <source>
        <strain evidence="2">MAG_39</strain>
    </source>
</reference>
<sequence>METAIPSPLKAEHDELHQELVKATKEPGKVGEAARAVAEVLHPHFVKEEEYALPPLGILKVLAEGKPVSDTEKVIEMTERLKSELPRMLEEHEAIVAELEKLAEVACEENKPEYARFAEKLILHARTEEDVLYPASIVLGEYIKSKQPRIPVRGRARQRRGGQFI</sequence>
<dbReference type="Pfam" id="PF01814">
    <property type="entry name" value="Hemerythrin"/>
    <property type="match status" value="1"/>
</dbReference>
<evidence type="ECO:0000259" key="1">
    <source>
        <dbReference type="Pfam" id="PF01814"/>
    </source>
</evidence>